<dbReference type="PANTHER" id="PTHR10361:SF28">
    <property type="entry name" value="P3 PROTEIN-RELATED"/>
    <property type="match status" value="1"/>
</dbReference>
<feature type="transmembrane region" description="Helical" evidence="5">
    <location>
        <begin position="133"/>
        <end position="157"/>
    </location>
</feature>
<reference evidence="7" key="1">
    <citation type="journal article" date="2019" name="Int. J. Syst. Evol. Microbiol.">
        <title>The Global Catalogue of Microorganisms (GCM) 10K type strain sequencing project: providing services to taxonomists for standard genome sequencing and annotation.</title>
        <authorList>
            <consortium name="The Broad Institute Genomics Platform"/>
            <consortium name="The Broad Institute Genome Sequencing Center for Infectious Disease"/>
            <person name="Wu L."/>
            <person name="Ma J."/>
        </authorList>
    </citation>
    <scope>NUCLEOTIDE SEQUENCE [LARGE SCALE GENOMIC DNA]</scope>
    <source>
        <strain evidence="7">CGMCC 1.18439</strain>
    </source>
</reference>
<comment type="subcellular location">
    <subcellularLocation>
        <location evidence="1">Membrane</location>
        <topology evidence="1">Multi-pass membrane protein</topology>
    </subcellularLocation>
</comment>
<feature type="transmembrane region" description="Helical" evidence="5">
    <location>
        <begin position="201"/>
        <end position="221"/>
    </location>
</feature>
<comment type="caution">
    <text evidence="6">The sequence shown here is derived from an EMBL/GenBank/DDBJ whole genome shotgun (WGS) entry which is preliminary data.</text>
</comment>
<evidence type="ECO:0000256" key="4">
    <source>
        <dbReference type="ARBA" id="ARBA00023136"/>
    </source>
</evidence>
<sequence length="334" mass="34581">MTAPEVLSAPGRAERLAVTLFPLLVIIGGLVGYLQSDTFKPLGTVIPWGLGLIMFFMGATLTAPDFARIARRPLVMAGGVAAQYIIMPLLGWAVARALNLPPELAAGVILLGCVPGGTASNVVTYLARGDVALSVSLTTASTLLAPIMTPLLTLWLMGEATEVGFATLMLSIVKTVLLPVILGVVTRTFFARGMEAVQPLLPWLTTATIGLIVAVIVAGSAERLATAGLLVLVAVVLHNGLGLLLGYLVGRMMGLSVAAQRTMAIEVGMQNSGLAASLSTLHFSPLAALPAAVAAVWHNLSGAMLAAYFARQPLPEEPRTGEHGETVPATPPLS</sequence>
<dbReference type="PANTHER" id="PTHR10361">
    <property type="entry name" value="SODIUM-BILE ACID COTRANSPORTER"/>
    <property type="match status" value="1"/>
</dbReference>
<feature type="transmembrane region" description="Helical" evidence="5">
    <location>
        <begin position="163"/>
        <end position="189"/>
    </location>
</feature>
<evidence type="ECO:0000256" key="3">
    <source>
        <dbReference type="ARBA" id="ARBA00022989"/>
    </source>
</evidence>
<keyword evidence="7" id="KW-1185">Reference proteome</keyword>
<dbReference type="InterPro" id="IPR002657">
    <property type="entry name" value="BilAc:Na_symport/Acr3"/>
</dbReference>
<feature type="transmembrane region" description="Helical" evidence="5">
    <location>
        <begin position="74"/>
        <end position="98"/>
    </location>
</feature>
<dbReference type="Pfam" id="PF01758">
    <property type="entry name" value="SBF"/>
    <property type="match status" value="1"/>
</dbReference>
<evidence type="ECO:0000256" key="5">
    <source>
        <dbReference type="SAM" id="Phobius"/>
    </source>
</evidence>
<dbReference type="Proteomes" id="UP000632154">
    <property type="component" value="Unassembled WGS sequence"/>
</dbReference>
<dbReference type="Gene3D" id="1.20.1530.20">
    <property type="match status" value="1"/>
</dbReference>
<keyword evidence="3 5" id="KW-1133">Transmembrane helix</keyword>
<keyword evidence="4 5" id="KW-0472">Membrane</keyword>
<accession>A0ABQ3JY87</accession>
<protein>
    <submittedName>
        <fullName evidence="6">Transporter</fullName>
    </submittedName>
</protein>
<dbReference type="RefSeq" id="WP_229838832.1">
    <property type="nucleotide sequence ID" value="NZ_BNAL01000002.1"/>
</dbReference>
<gene>
    <name evidence="6" type="ORF">GCM10017783_03370</name>
</gene>
<evidence type="ECO:0000256" key="1">
    <source>
        <dbReference type="ARBA" id="ARBA00004141"/>
    </source>
</evidence>
<dbReference type="EMBL" id="BNAL01000002">
    <property type="protein sequence ID" value="GHF94653.1"/>
    <property type="molecule type" value="Genomic_DNA"/>
</dbReference>
<dbReference type="InterPro" id="IPR004710">
    <property type="entry name" value="Bilac:Na_transpt"/>
</dbReference>
<name>A0ABQ3JY87_9DEIO</name>
<organism evidence="6 7">
    <name type="scientific">Deinococcus piscis</name>
    <dbReference type="NCBI Taxonomy" id="394230"/>
    <lineage>
        <taxon>Bacteria</taxon>
        <taxon>Thermotogati</taxon>
        <taxon>Deinococcota</taxon>
        <taxon>Deinococci</taxon>
        <taxon>Deinococcales</taxon>
        <taxon>Deinococcaceae</taxon>
        <taxon>Deinococcus</taxon>
    </lineage>
</organism>
<proteinExistence type="predicted"/>
<evidence type="ECO:0000313" key="7">
    <source>
        <dbReference type="Proteomes" id="UP000632154"/>
    </source>
</evidence>
<feature type="transmembrane region" description="Helical" evidence="5">
    <location>
        <begin position="227"/>
        <end position="250"/>
    </location>
</feature>
<feature type="transmembrane region" description="Helical" evidence="5">
    <location>
        <begin position="46"/>
        <end position="67"/>
    </location>
</feature>
<feature type="transmembrane region" description="Helical" evidence="5">
    <location>
        <begin position="104"/>
        <end position="126"/>
    </location>
</feature>
<evidence type="ECO:0000256" key="2">
    <source>
        <dbReference type="ARBA" id="ARBA00022692"/>
    </source>
</evidence>
<evidence type="ECO:0000313" key="6">
    <source>
        <dbReference type="EMBL" id="GHF94653.1"/>
    </source>
</evidence>
<dbReference type="InterPro" id="IPR038770">
    <property type="entry name" value="Na+/solute_symporter_sf"/>
</dbReference>
<feature type="transmembrane region" description="Helical" evidence="5">
    <location>
        <begin position="16"/>
        <end position="34"/>
    </location>
</feature>
<keyword evidence="2 5" id="KW-0812">Transmembrane</keyword>